<evidence type="ECO:0000313" key="18">
    <source>
        <dbReference type="EMBL" id="KAG8511410.1"/>
    </source>
</evidence>
<evidence type="ECO:0000256" key="7">
    <source>
        <dbReference type="ARBA" id="ARBA00022729"/>
    </source>
</evidence>
<dbReference type="Proteomes" id="UP000700334">
    <property type="component" value="Unassembled WGS sequence"/>
</dbReference>
<keyword evidence="7 16" id="KW-0732">Signal</keyword>
<name>A0A8J6A4F6_GALPY</name>
<evidence type="ECO:0000256" key="10">
    <source>
        <dbReference type="ARBA" id="ARBA00022964"/>
    </source>
</evidence>
<keyword evidence="9" id="KW-0847">Vitamin C</keyword>
<comment type="catalytic activity">
    <reaction evidence="15">
        <text>L-lysyl-[collagen] + 2-oxoglutarate + O2 = (5R)-5-hydroxy-L-lysyl-[collagen] + succinate + CO2</text>
        <dbReference type="Rhea" id="RHEA:16569"/>
        <dbReference type="Rhea" id="RHEA-COMP:12751"/>
        <dbReference type="Rhea" id="RHEA-COMP:12752"/>
        <dbReference type="ChEBI" id="CHEBI:15379"/>
        <dbReference type="ChEBI" id="CHEBI:16526"/>
        <dbReference type="ChEBI" id="CHEBI:16810"/>
        <dbReference type="ChEBI" id="CHEBI:29969"/>
        <dbReference type="ChEBI" id="CHEBI:30031"/>
        <dbReference type="ChEBI" id="CHEBI:133442"/>
        <dbReference type="EC" id="1.14.11.4"/>
    </reaction>
</comment>
<evidence type="ECO:0000256" key="6">
    <source>
        <dbReference type="ARBA" id="ARBA00022723"/>
    </source>
</evidence>
<comment type="cofactor">
    <cofactor evidence="1">
        <name>Fe(2+)</name>
        <dbReference type="ChEBI" id="CHEBI:29033"/>
    </cofactor>
</comment>
<dbReference type="EMBL" id="JAGFMF010011830">
    <property type="protein sequence ID" value="KAG8511410.1"/>
    <property type="molecule type" value="Genomic_DNA"/>
</dbReference>
<dbReference type="GO" id="GO:0031418">
    <property type="term" value="F:L-ascorbic acid binding"/>
    <property type="evidence" value="ECO:0007669"/>
    <property type="project" value="UniProtKB-KW"/>
</dbReference>
<dbReference type="Pfam" id="PF25342">
    <property type="entry name" value="GT_PLOD"/>
    <property type="match status" value="1"/>
</dbReference>
<dbReference type="PANTHER" id="PTHR10730:SF6">
    <property type="entry name" value="PROCOLLAGEN-LYSINE,2-OXOGLUTARATE 5-DIOXYGENASE 2"/>
    <property type="match status" value="1"/>
</dbReference>
<dbReference type="PROSITE" id="PS01325">
    <property type="entry name" value="LYS_HYDROXYLASE"/>
    <property type="match status" value="1"/>
</dbReference>
<keyword evidence="14" id="KW-0325">Glycoprotein</keyword>
<evidence type="ECO:0000256" key="9">
    <source>
        <dbReference type="ARBA" id="ARBA00022896"/>
    </source>
</evidence>
<keyword evidence="12" id="KW-0408">Iron</keyword>
<dbReference type="EC" id="1.14.11.4" evidence="5"/>
<keyword evidence="10" id="KW-0223">Dioxygenase</keyword>
<dbReference type="OrthoDB" id="69177at2759"/>
<protein>
    <recommendedName>
        <fullName evidence="5">procollagen-lysine 5-dioxygenase</fullName>
        <ecNumber evidence="5">1.14.11.4</ecNumber>
    </recommendedName>
</protein>
<dbReference type="PROSITE" id="PS51471">
    <property type="entry name" value="FE2OG_OXY"/>
    <property type="match status" value="1"/>
</dbReference>
<evidence type="ECO:0000256" key="5">
    <source>
        <dbReference type="ARBA" id="ARBA00012264"/>
    </source>
</evidence>
<evidence type="ECO:0000256" key="3">
    <source>
        <dbReference type="ARBA" id="ARBA00004367"/>
    </source>
</evidence>
<dbReference type="Pfam" id="PF03171">
    <property type="entry name" value="2OG-FeII_Oxy"/>
    <property type="match status" value="1"/>
</dbReference>
<dbReference type="FunFam" id="2.60.120.620:FF:000004">
    <property type="entry name" value="Procollagen-lysine,2-oxoglutarate 5-dioxygenase 2"/>
    <property type="match status" value="1"/>
</dbReference>
<keyword evidence="13" id="KW-0472">Membrane</keyword>
<keyword evidence="8" id="KW-0256">Endoplasmic reticulum</keyword>
<dbReference type="GO" id="GO:0005791">
    <property type="term" value="C:rough endoplasmic reticulum"/>
    <property type="evidence" value="ECO:0007669"/>
    <property type="project" value="UniProtKB-SubCell"/>
</dbReference>
<accession>A0A8J6A4F6</accession>
<dbReference type="InterPro" id="IPR044861">
    <property type="entry name" value="IPNS-like_FE2OG_OXY"/>
</dbReference>
<feature type="signal peptide" evidence="16">
    <location>
        <begin position="1"/>
        <end position="33"/>
    </location>
</feature>
<reference evidence="18" key="1">
    <citation type="journal article" date="2021" name="Evol. Appl.">
        <title>The genome of the Pyrenean desman and the effects of bottlenecks and inbreeding on the genomic landscape of an endangered species.</title>
        <authorList>
            <person name="Escoda L."/>
            <person name="Castresana J."/>
        </authorList>
    </citation>
    <scope>NUCLEOTIDE SEQUENCE</scope>
    <source>
        <strain evidence="18">IBE-C5619</strain>
    </source>
</reference>
<feature type="domain" description="Fe2OG dioxygenase" evidence="17">
    <location>
        <begin position="742"/>
        <end position="835"/>
    </location>
</feature>
<feature type="chain" id="PRO_5035256838" description="procollagen-lysine 5-dioxygenase" evidence="16">
    <location>
        <begin position="34"/>
        <end position="835"/>
    </location>
</feature>
<dbReference type="GO" id="GO:0005789">
    <property type="term" value="C:endoplasmic reticulum membrane"/>
    <property type="evidence" value="ECO:0007669"/>
    <property type="project" value="UniProtKB-SubCell"/>
</dbReference>
<evidence type="ECO:0000256" key="1">
    <source>
        <dbReference type="ARBA" id="ARBA00001954"/>
    </source>
</evidence>
<comment type="cofactor">
    <cofactor evidence="2">
        <name>L-ascorbate</name>
        <dbReference type="ChEBI" id="CHEBI:38290"/>
    </cofactor>
</comment>
<dbReference type="InterPro" id="IPR005123">
    <property type="entry name" value="Oxoglu/Fe-dep_dioxygenase_dom"/>
</dbReference>
<evidence type="ECO:0000313" key="19">
    <source>
        <dbReference type="Proteomes" id="UP000700334"/>
    </source>
</evidence>
<evidence type="ECO:0000256" key="11">
    <source>
        <dbReference type="ARBA" id="ARBA00023002"/>
    </source>
</evidence>
<sequence length="835" mass="95541">MAGLPAPAHLTLSAASSLSLLLLLVLSVGPCSSGIFMTPPIYALVPTQVHPLVHAHWNARSTAGCKVGAFKFLVNYLMLFLSISPDKLLVITVATKENDGFHRFMQSAKYFNYTVKVLGQGEDWRGGAGINNIGGGQKVRLMKEVMEHYAKQEDLIVLFTECFDVIFAGGPEEVLKKFQKANHKVVFAADGILWPDKRLADKYPIVHIGKRYLNSGGFIGYAPYINRIVQQWNLQDNDDDQLFYTKIYIDPLKREAINITLDHKCKIFQTLNGAVDEVVLKFENGKARAKNVFYETLPVAINGNGPTKVSHNNFSLFPYFFEIYLDVGNKYDTTHCFQVLGKVYSTLSYKEQNSIDEKEMEDSDVLNQEQELEYLGGLLKSLLNYFGNYVPNAWTQDKGCTICDLDTIDLSEVDEVYHEKDIKVFFDKAKHQISSIKIVGPEENLSQAEARNMGMDFCRQDESCEYYFSVDADVVLTNPRTLKILIEQNRKVIAPLVTRHGKLWSNFWGALSPDGYYARSEDYVDIVQGNRVGIWNVPYMANVYLIKGKTLRSEMSERNYFVRDKLDPDMALCRNAREMVGYKMMVCLKVLIKWLALPGMFMYISNRHEFGRLLSTANYNTSHYNNDLWQIFENPVDWKDKYINRDYPKIFTENIVEQPCPDVFWFPIFSEKACDELVEEMENYGKWSGGKHHDSRISGGYENVPTDDIHMKQIDLETVWLHFIREFIAPVTLKVFAGYYTKGFALLNFVVKYSPDRQRSLRPHHDASTFTINIALNNVGQDFQGGGCKFLRYNCSIESPRKGWSFMHPGRLTHLHEGLPVKNGTRYIAVSFIDP</sequence>
<evidence type="ECO:0000256" key="4">
    <source>
        <dbReference type="ARBA" id="ARBA00004427"/>
    </source>
</evidence>
<evidence type="ECO:0000256" key="8">
    <source>
        <dbReference type="ARBA" id="ARBA00022824"/>
    </source>
</evidence>
<proteinExistence type="predicted"/>
<keyword evidence="19" id="KW-1185">Reference proteome</keyword>
<comment type="subcellular location">
    <subcellularLocation>
        <location evidence="3">Endoplasmic reticulum membrane</location>
        <topology evidence="3">Peripheral membrane protein</topology>
        <orientation evidence="3">Lumenal side</orientation>
    </subcellularLocation>
    <subcellularLocation>
        <location evidence="4">Rough endoplasmic reticulum</location>
    </subcellularLocation>
</comment>
<organism evidence="18 19">
    <name type="scientific">Galemys pyrenaicus</name>
    <name type="common">Iberian desman</name>
    <name type="synonym">Pyrenean desman</name>
    <dbReference type="NCBI Taxonomy" id="202257"/>
    <lineage>
        <taxon>Eukaryota</taxon>
        <taxon>Metazoa</taxon>
        <taxon>Chordata</taxon>
        <taxon>Craniata</taxon>
        <taxon>Vertebrata</taxon>
        <taxon>Euteleostomi</taxon>
        <taxon>Mammalia</taxon>
        <taxon>Eutheria</taxon>
        <taxon>Laurasiatheria</taxon>
        <taxon>Eulipotyphla</taxon>
        <taxon>Talpidae</taxon>
        <taxon>Galemys</taxon>
    </lineage>
</organism>
<dbReference type="InterPro" id="IPR006620">
    <property type="entry name" value="Pro_4_hyd_alph"/>
</dbReference>
<dbReference type="AlphaFoldDB" id="A0A8J6A4F6"/>
<dbReference type="SUPFAM" id="SSF53448">
    <property type="entry name" value="Nucleotide-diphospho-sugar transferases"/>
    <property type="match status" value="1"/>
</dbReference>
<dbReference type="InterPro" id="IPR029044">
    <property type="entry name" value="Nucleotide-diphossugar_trans"/>
</dbReference>
<evidence type="ECO:0000256" key="15">
    <source>
        <dbReference type="ARBA" id="ARBA00047930"/>
    </source>
</evidence>
<dbReference type="GO" id="GO:0008475">
    <property type="term" value="F:procollagen-lysine 5-dioxygenase activity"/>
    <property type="evidence" value="ECO:0007669"/>
    <property type="project" value="UniProtKB-EC"/>
</dbReference>
<evidence type="ECO:0000256" key="16">
    <source>
        <dbReference type="SAM" id="SignalP"/>
    </source>
</evidence>
<dbReference type="SMART" id="SM00702">
    <property type="entry name" value="P4Hc"/>
    <property type="match status" value="1"/>
</dbReference>
<dbReference type="InterPro" id="IPR057589">
    <property type="entry name" value="GT_PLOD"/>
</dbReference>
<dbReference type="InterPro" id="IPR001006">
    <property type="entry name" value="Procol_lys_dOase"/>
</dbReference>
<keyword evidence="6" id="KW-0479">Metal-binding</keyword>
<comment type="caution">
    <text evidence="18">The sequence shown here is derived from an EMBL/GenBank/DDBJ whole genome shotgun (WGS) entry which is preliminary data.</text>
</comment>
<evidence type="ECO:0000256" key="2">
    <source>
        <dbReference type="ARBA" id="ARBA00001961"/>
    </source>
</evidence>
<evidence type="ECO:0000259" key="17">
    <source>
        <dbReference type="PROSITE" id="PS51471"/>
    </source>
</evidence>
<evidence type="ECO:0000256" key="12">
    <source>
        <dbReference type="ARBA" id="ARBA00023004"/>
    </source>
</evidence>
<dbReference type="Gene3D" id="2.60.120.620">
    <property type="entry name" value="q2cbj1_9rhob like domain"/>
    <property type="match status" value="1"/>
</dbReference>
<dbReference type="PANTHER" id="PTHR10730">
    <property type="entry name" value="PROCOLLAGEN-LYSINE,2-OXOGLUTARATE 5-DIOXYGENASE/GLYCOSYLTRANSFERASE 25 FAMILY MEMBER"/>
    <property type="match status" value="1"/>
</dbReference>
<evidence type="ECO:0000256" key="13">
    <source>
        <dbReference type="ARBA" id="ARBA00023136"/>
    </source>
</evidence>
<dbReference type="InterPro" id="IPR050757">
    <property type="entry name" value="Collagen_mod_GT25"/>
</dbReference>
<evidence type="ECO:0000256" key="14">
    <source>
        <dbReference type="ARBA" id="ARBA00023180"/>
    </source>
</evidence>
<dbReference type="GO" id="GO:0005506">
    <property type="term" value="F:iron ion binding"/>
    <property type="evidence" value="ECO:0007669"/>
    <property type="project" value="InterPro"/>
</dbReference>
<gene>
    <name evidence="18" type="ORF">J0S82_008634</name>
</gene>
<keyword evidence="11" id="KW-0560">Oxidoreductase</keyword>